<evidence type="ECO:0000256" key="4">
    <source>
        <dbReference type="SAM" id="Phobius"/>
    </source>
</evidence>
<feature type="transmembrane region" description="Helical" evidence="4">
    <location>
        <begin position="67"/>
        <end position="85"/>
    </location>
</feature>
<dbReference type="PANTHER" id="PTHR13610:SF9">
    <property type="entry name" value="FI06469P"/>
    <property type="match status" value="1"/>
</dbReference>
<evidence type="ECO:0000256" key="3">
    <source>
        <dbReference type="ARBA" id="ARBA00022691"/>
    </source>
</evidence>
<reference evidence="5" key="1">
    <citation type="journal article" date="2014" name="Int. J. Syst. Evol. Microbiol.">
        <title>Complete genome of a new Firmicutes species belonging to the dominant human colonic microbiota ('Ruminococcus bicirculans') reveals two chromosomes and a selective capacity to utilize plant glucans.</title>
        <authorList>
            <consortium name="NISC Comparative Sequencing Program"/>
            <person name="Wegmann U."/>
            <person name="Louis P."/>
            <person name="Goesmann A."/>
            <person name="Henrissat B."/>
            <person name="Duncan S.H."/>
            <person name="Flint H.J."/>
        </authorList>
    </citation>
    <scope>NUCLEOTIDE SEQUENCE</scope>
    <source>
        <strain evidence="5">NBRC 103408</strain>
    </source>
</reference>
<keyword evidence="6" id="KW-1185">Reference proteome</keyword>
<gene>
    <name evidence="5" type="ORF">GCM10007924_16690</name>
</gene>
<sequence>MHDCKMIVTPLLQTRNNADFHLMVIKESRQTGWPPILVTAGVQAALYFLGMFILPHVANWTGMGVPFFWQMVAQGLLAGLLTYLLRFSMWWVVIQGVAPPLLVVFLILDPPVWVYPVLVGGLLLVFWNVAINRVPLYLTNRATADCLHRLLPKRAGLAVADLGSGFGGTLRVLSLKRRNQTFFGLETAPVPWGISILLNRLAGAGNYRILFQDIWKQDLSGFDVVYCFLSPVPMPALYEKAKKEMKPGSLFISNSFTVPDVPPDRTLTVEDSRKTTLMIWTL</sequence>
<evidence type="ECO:0000256" key="2">
    <source>
        <dbReference type="ARBA" id="ARBA00022679"/>
    </source>
</evidence>
<protein>
    <recommendedName>
        <fullName evidence="7">Trans-aconitate methyltransferase</fullName>
    </recommendedName>
</protein>
<feature type="transmembrane region" description="Helical" evidence="4">
    <location>
        <begin position="36"/>
        <end position="55"/>
    </location>
</feature>
<evidence type="ECO:0008006" key="7">
    <source>
        <dbReference type="Google" id="ProtNLM"/>
    </source>
</evidence>
<keyword evidence="4" id="KW-0472">Membrane</keyword>
<feature type="transmembrane region" description="Helical" evidence="4">
    <location>
        <begin position="90"/>
        <end position="107"/>
    </location>
</feature>
<organism evidence="5 6">
    <name type="scientific">Sneathiella chinensis</name>
    <dbReference type="NCBI Taxonomy" id="349750"/>
    <lineage>
        <taxon>Bacteria</taxon>
        <taxon>Pseudomonadati</taxon>
        <taxon>Pseudomonadota</taxon>
        <taxon>Alphaproteobacteria</taxon>
        <taxon>Sneathiellales</taxon>
        <taxon>Sneathiellaceae</taxon>
        <taxon>Sneathiella</taxon>
    </lineage>
</organism>
<keyword evidence="1" id="KW-0489">Methyltransferase</keyword>
<keyword evidence="2" id="KW-0808">Transferase</keyword>
<dbReference type="EMBL" id="BSNF01000006">
    <property type="protein sequence ID" value="GLQ06448.1"/>
    <property type="molecule type" value="Genomic_DNA"/>
</dbReference>
<feature type="transmembrane region" description="Helical" evidence="4">
    <location>
        <begin position="113"/>
        <end position="131"/>
    </location>
</feature>
<evidence type="ECO:0000256" key="1">
    <source>
        <dbReference type="ARBA" id="ARBA00022603"/>
    </source>
</evidence>
<accession>A0ABQ5U3Y9</accession>
<keyword evidence="3" id="KW-0949">S-adenosyl-L-methionine</keyword>
<dbReference type="InterPro" id="IPR029063">
    <property type="entry name" value="SAM-dependent_MTases_sf"/>
</dbReference>
<evidence type="ECO:0000313" key="5">
    <source>
        <dbReference type="EMBL" id="GLQ06448.1"/>
    </source>
</evidence>
<reference evidence="5" key="2">
    <citation type="submission" date="2023-01" db="EMBL/GenBank/DDBJ databases">
        <title>Draft genome sequence of Sneathiella chinensis strain NBRC 103408.</title>
        <authorList>
            <person name="Sun Q."/>
            <person name="Mori K."/>
        </authorList>
    </citation>
    <scope>NUCLEOTIDE SEQUENCE</scope>
    <source>
        <strain evidence="5">NBRC 103408</strain>
    </source>
</reference>
<evidence type="ECO:0000313" key="6">
    <source>
        <dbReference type="Proteomes" id="UP001161409"/>
    </source>
</evidence>
<name>A0ABQ5U3Y9_9PROT</name>
<dbReference type="InterPro" id="IPR026170">
    <property type="entry name" value="FAM173A/B"/>
</dbReference>
<comment type="caution">
    <text evidence="5">The sequence shown here is derived from an EMBL/GenBank/DDBJ whole genome shotgun (WGS) entry which is preliminary data.</text>
</comment>
<dbReference type="Proteomes" id="UP001161409">
    <property type="component" value="Unassembled WGS sequence"/>
</dbReference>
<keyword evidence="4" id="KW-1133">Transmembrane helix</keyword>
<keyword evidence="4" id="KW-0812">Transmembrane</keyword>
<dbReference type="PANTHER" id="PTHR13610">
    <property type="entry name" value="METHYLTRANSFERASE DOMAIN-CONTAINING PROTEIN"/>
    <property type="match status" value="1"/>
</dbReference>
<dbReference type="Gene3D" id="3.40.50.150">
    <property type="entry name" value="Vaccinia Virus protein VP39"/>
    <property type="match status" value="1"/>
</dbReference>
<proteinExistence type="predicted"/>
<dbReference type="SUPFAM" id="SSF53335">
    <property type="entry name" value="S-adenosyl-L-methionine-dependent methyltransferases"/>
    <property type="match status" value="1"/>
</dbReference>